<dbReference type="PANTHER" id="PTHR43284">
    <property type="entry name" value="ASPARAGINE SYNTHETASE (GLUTAMINE-HYDROLYZING)"/>
    <property type="match status" value="1"/>
</dbReference>
<feature type="binding site" evidence="10">
    <location>
        <position position="317"/>
    </location>
    <ligand>
        <name>ATP</name>
        <dbReference type="ChEBI" id="CHEBI:30616"/>
    </ligand>
</feature>
<gene>
    <name evidence="13" type="primary">asnB</name>
    <name evidence="13" type="ORF">DMP12_07685</name>
</gene>
<dbReference type="SUPFAM" id="SSF52402">
    <property type="entry name" value="Adenine nucleotide alpha hydrolases-like"/>
    <property type="match status" value="1"/>
</dbReference>
<dbReference type="GO" id="GO:0005524">
    <property type="term" value="F:ATP binding"/>
    <property type="evidence" value="ECO:0007669"/>
    <property type="project" value="UniProtKB-KW"/>
</dbReference>
<dbReference type="Gene3D" id="3.60.20.10">
    <property type="entry name" value="Glutamine Phosphoribosylpyrophosphate, subunit 1, domain 1"/>
    <property type="match status" value="2"/>
</dbReference>
<keyword evidence="6 9" id="KW-0061">Asparagine biosynthesis</keyword>
<dbReference type="Proteomes" id="UP000285258">
    <property type="component" value="Unassembled WGS sequence"/>
</dbReference>
<evidence type="ECO:0000256" key="4">
    <source>
        <dbReference type="ARBA" id="ARBA00022741"/>
    </source>
</evidence>
<dbReference type="NCBIfam" id="TIGR01536">
    <property type="entry name" value="asn_synth_AEB"/>
    <property type="match status" value="1"/>
</dbReference>
<evidence type="ECO:0000256" key="2">
    <source>
        <dbReference type="ARBA" id="ARBA00005752"/>
    </source>
</evidence>
<evidence type="ECO:0000256" key="10">
    <source>
        <dbReference type="PIRSR" id="PIRSR001589-2"/>
    </source>
</evidence>
<dbReference type="InterPro" id="IPR001962">
    <property type="entry name" value="Asn_synthase"/>
</dbReference>
<evidence type="ECO:0000256" key="8">
    <source>
        <dbReference type="ARBA" id="ARBA00048741"/>
    </source>
</evidence>
<feature type="binding site" evidence="10">
    <location>
        <begin position="392"/>
        <end position="393"/>
    </location>
    <ligand>
        <name>ATP</name>
        <dbReference type="ChEBI" id="CHEBI:30616"/>
    </ligand>
</feature>
<dbReference type="SUPFAM" id="SSF56235">
    <property type="entry name" value="N-terminal nucleophile aminohydrolases (Ntn hydrolases)"/>
    <property type="match status" value="1"/>
</dbReference>
<feature type="site" description="Important for beta-aspartyl-AMP intermediate formation" evidence="11">
    <location>
        <position position="394"/>
    </location>
</feature>
<dbReference type="GO" id="GO:0005829">
    <property type="term" value="C:cytosol"/>
    <property type="evidence" value="ECO:0007669"/>
    <property type="project" value="TreeGrafter"/>
</dbReference>
<evidence type="ECO:0000256" key="1">
    <source>
        <dbReference type="ARBA" id="ARBA00005187"/>
    </source>
</evidence>
<evidence type="ECO:0000259" key="12">
    <source>
        <dbReference type="PROSITE" id="PS51278"/>
    </source>
</evidence>
<dbReference type="Pfam" id="PF13537">
    <property type="entry name" value="GATase_7"/>
    <property type="match status" value="1"/>
</dbReference>
<evidence type="ECO:0000256" key="9">
    <source>
        <dbReference type="PIRSR" id="PIRSR001589-1"/>
    </source>
</evidence>
<keyword evidence="5 10" id="KW-0067">ATP-binding</keyword>
<dbReference type="PIRSF" id="PIRSF001589">
    <property type="entry name" value="Asn_synthetase_glu-h"/>
    <property type="match status" value="1"/>
</dbReference>
<feature type="binding site" evidence="10">
    <location>
        <position position="125"/>
    </location>
    <ligand>
        <name>L-glutamine</name>
        <dbReference type="ChEBI" id="CHEBI:58359"/>
    </ligand>
</feature>
<dbReference type="PROSITE" id="PS51278">
    <property type="entry name" value="GATASE_TYPE_2"/>
    <property type="match status" value="1"/>
</dbReference>
<feature type="active site" description="For GATase activity" evidence="9">
    <location>
        <position position="2"/>
    </location>
</feature>
<evidence type="ECO:0000313" key="14">
    <source>
        <dbReference type="Proteomes" id="UP000285258"/>
    </source>
</evidence>
<evidence type="ECO:0000256" key="11">
    <source>
        <dbReference type="PIRSR" id="PIRSR001589-3"/>
    </source>
</evidence>
<evidence type="ECO:0000256" key="5">
    <source>
        <dbReference type="ARBA" id="ARBA00022840"/>
    </source>
</evidence>
<comment type="catalytic activity">
    <reaction evidence="8">
        <text>L-aspartate + L-glutamine + ATP + H2O = L-asparagine + L-glutamate + AMP + diphosphate + H(+)</text>
        <dbReference type="Rhea" id="RHEA:12228"/>
        <dbReference type="ChEBI" id="CHEBI:15377"/>
        <dbReference type="ChEBI" id="CHEBI:15378"/>
        <dbReference type="ChEBI" id="CHEBI:29985"/>
        <dbReference type="ChEBI" id="CHEBI:29991"/>
        <dbReference type="ChEBI" id="CHEBI:30616"/>
        <dbReference type="ChEBI" id="CHEBI:33019"/>
        <dbReference type="ChEBI" id="CHEBI:58048"/>
        <dbReference type="ChEBI" id="CHEBI:58359"/>
        <dbReference type="ChEBI" id="CHEBI:456215"/>
        <dbReference type="EC" id="6.3.5.4"/>
    </reaction>
</comment>
<dbReference type="AlphaFoldDB" id="A0A423UKC6"/>
<dbReference type="InterPro" id="IPR014729">
    <property type="entry name" value="Rossmann-like_a/b/a_fold"/>
</dbReference>
<comment type="caution">
    <text evidence="13">The sequence shown here is derived from an EMBL/GenBank/DDBJ whole genome shotgun (WGS) entry which is preliminary data.</text>
</comment>
<dbReference type="RefSeq" id="WP_096228105.1">
    <property type="nucleotide sequence ID" value="NZ_CP168029.1"/>
</dbReference>
<dbReference type="InterPro" id="IPR006426">
    <property type="entry name" value="Asn_synth_AEB"/>
</dbReference>
<evidence type="ECO:0000256" key="6">
    <source>
        <dbReference type="ARBA" id="ARBA00022888"/>
    </source>
</evidence>
<protein>
    <recommendedName>
        <fullName evidence="3">asparagine synthase (glutamine-hydrolyzing)</fullName>
        <ecNumber evidence="3">6.3.5.4</ecNumber>
    </recommendedName>
</protein>
<organism evidence="13 14">
    <name type="scientific">Gordonibacter urolithinfaciens</name>
    <dbReference type="NCBI Taxonomy" id="1335613"/>
    <lineage>
        <taxon>Bacteria</taxon>
        <taxon>Bacillati</taxon>
        <taxon>Actinomycetota</taxon>
        <taxon>Coriobacteriia</taxon>
        <taxon>Eggerthellales</taxon>
        <taxon>Eggerthellaceae</taxon>
        <taxon>Gordonibacter</taxon>
    </lineage>
</organism>
<evidence type="ECO:0000256" key="7">
    <source>
        <dbReference type="ARBA" id="ARBA00022962"/>
    </source>
</evidence>
<dbReference type="PANTHER" id="PTHR43284:SF1">
    <property type="entry name" value="ASPARAGINE SYNTHETASE"/>
    <property type="match status" value="1"/>
</dbReference>
<feature type="domain" description="Glutamine amidotransferase type-2" evidence="12">
    <location>
        <begin position="2"/>
        <end position="242"/>
    </location>
</feature>
<evidence type="ECO:0000256" key="3">
    <source>
        <dbReference type="ARBA" id="ARBA00012737"/>
    </source>
</evidence>
<dbReference type="Gene3D" id="3.40.50.620">
    <property type="entry name" value="HUPs"/>
    <property type="match status" value="1"/>
</dbReference>
<reference evidence="14" key="1">
    <citation type="submission" date="2018-05" db="EMBL/GenBank/DDBJ databases">
        <title>Genome Sequencing of selected type strains of the family Eggerthellaceae.</title>
        <authorList>
            <person name="Danylec N."/>
            <person name="Stoll D.A."/>
            <person name="Doetsch A."/>
            <person name="Huch M."/>
        </authorList>
    </citation>
    <scope>NUCLEOTIDE SEQUENCE [LARGE SCALE GENOMIC DNA]</scope>
    <source>
        <strain evidence="14">DSM 27213</strain>
    </source>
</reference>
<dbReference type="InterPro" id="IPR029055">
    <property type="entry name" value="Ntn_hydrolases_N"/>
</dbReference>
<name>A0A423UKC6_9ACTN</name>
<keyword evidence="4 10" id="KW-0547">Nucleotide-binding</keyword>
<dbReference type="InterPro" id="IPR033738">
    <property type="entry name" value="AsnB_N"/>
</dbReference>
<dbReference type="GO" id="GO:0006529">
    <property type="term" value="P:asparagine biosynthetic process"/>
    <property type="evidence" value="ECO:0007669"/>
    <property type="project" value="UniProtKB-KW"/>
</dbReference>
<dbReference type="InterPro" id="IPR051786">
    <property type="entry name" value="ASN_synthetase/amidase"/>
</dbReference>
<dbReference type="CDD" id="cd00712">
    <property type="entry name" value="AsnB"/>
    <property type="match status" value="1"/>
</dbReference>
<comment type="pathway">
    <text evidence="1">Amino-acid biosynthesis; L-asparagine biosynthesis; L-asparagine from L-aspartate (L-Gln route): step 1/1.</text>
</comment>
<dbReference type="InterPro" id="IPR017932">
    <property type="entry name" value="GATase_2_dom"/>
</dbReference>
<accession>A0A423UKC6</accession>
<keyword evidence="9" id="KW-0028">Amino-acid biosynthesis</keyword>
<sequence length="660" mass="74539">MCGICGFTGATEADLPTLKAMCDVMAHRGPDGEGQYLDDGIALGHRRLSLIDLEGGNQPMVRATGEHDSAVTSPALMPDGTPCASPEAAAAKGDFAIVFNGEIYNYRDLRAELEAEGWAFQTNSDTEVLLTGYLAWGEAVLDRLRGMFAFAIWNRKSRELFCARDFFGIKPFYYTMQQGASGPQLIFASEIKCILEHLAYQRELNEEALEQYLCFQFSALDETFFKGVFKLPPAHCMTVRADGTTEMRRYWRPEYNFDESRSREDTVEAIDAAMRESVRYHNVADVEVGSFLSSGIDSSYMAACLAKENPAIKTFTVGFAEYEGERDEISWARELADELHIENSSKHIGEEEYWASLPRVQWHMDEPSADPSAVALYFVDQIAAEQVKAVLSGEGADEFFGGYRIYQTPFANQKLSWAPKGLLKGASKAARALGVRGANYLERASETPEDWYYTNANGVAFSPAERERLRTGKRTDAGARVPSPQELIAPAYAEVAGLDDTTRMQYVDLFFWLVGDILLKTDKMSMAHSLESRVPFLDKQVFDVSATIPTRLKANDEQTKLTLREAAERAIPKDWAQKEKLGFPVPMVNWLRQDRYYDEIKEWFTGDIARQFFNTDELVRLLDEHKAGADRSRKIWIVYMFLMWYKIYFVDQKAPEKPAA</sequence>
<dbReference type="GO" id="GO:0004066">
    <property type="term" value="F:asparagine synthase (glutamine-hydrolyzing) activity"/>
    <property type="evidence" value="ECO:0007669"/>
    <property type="project" value="UniProtKB-EC"/>
</dbReference>
<dbReference type="EC" id="6.3.5.4" evidence="3"/>
<evidence type="ECO:0000313" key="13">
    <source>
        <dbReference type="EMBL" id="ROT89980.1"/>
    </source>
</evidence>
<keyword evidence="7 9" id="KW-0315">Glutamine amidotransferase</keyword>
<comment type="similarity">
    <text evidence="2">Belongs to the asparagine synthetase family.</text>
</comment>
<dbReference type="EMBL" id="QIBW01000007">
    <property type="protein sequence ID" value="ROT89980.1"/>
    <property type="molecule type" value="Genomic_DNA"/>
</dbReference>
<dbReference type="Pfam" id="PF00733">
    <property type="entry name" value="Asn_synthase"/>
    <property type="match status" value="1"/>
</dbReference>
<dbReference type="CDD" id="cd01991">
    <property type="entry name" value="Asn_synthase_B_C"/>
    <property type="match status" value="1"/>
</dbReference>
<proteinExistence type="inferred from homology"/>